<dbReference type="Proteomes" id="UP000608579">
    <property type="component" value="Unassembled WGS sequence"/>
</dbReference>
<dbReference type="GO" id="GO:0033178">
    <property type="term" value="C:proton-transporting two-sector ATPase complex, catalytic domain"/>
    <property type="evidence" value="ECO:0007669"/>
    <property type="project" value="InterPro"/>
</dbReference>
<evidence type="ECO:0000256" key="3">
    <source>
        <dbReference type="ARBA" id="ARBA00023065"/>
    </source>
</evidence>
<keyword evidence="2" id="KW-0813">Transport</keyword>
<evidence type="ECO:0000256" key="2">
    <source>
        <dbReference type="ARBA" id="ARBA00022448"/>
    </source>
</evidence>
<dbReference type="InterPro" id="IPR002842">
    <property type="entry name" value="ATPase_V1_Esu"/>
</dbReference>
<protein>
    <recommendedName>
        <fullName evidence="6">V-ATPase subunit E</fullName>
    </recommendedName>
</protein>
<dbReference type="InterPro" id="IPR038495">
    <property type="entry name" value="ATPase_E_C"/>
</dbReference>
<name>A0A832ZWJ6_CALS0</name>
<proteinExistence type="inferred from homology"/>
<reference evidence="4" key="1">
    <citation type="journal article" date="2020" name="ISME J.">
        <title>Gammaproteobacteria mediating utilization of methyl-, sulfur- and petroleum organic compounds in deep ocean hydrothermal plumes.</title>
        <authorList>
            <person name="Zhou Z."/>
            <person name="Liu Y."/>
            <person name="Pan J."/>
            <person name="Cron B.R."/>
            <person name="Toner B.M."/>
            <person name="Anantharaman K."/>
            <person name="Breier J.A."/>
            <person name="Dick G.J."/>
            <person name="Li M."/>
        </authorList>
    </citation>
    <scope>NUCLEOTIDE SEQUENCE</scope>
    <source>
        <strain evidence="4">SZUA-1515</strain>
    </source>
</reference>
<evidence type="ECO:0000256" key="1">
    <source>
        <dbReference type="ARBA" id="ARBA00005901"/>
    </source>
</evidence>
<dbReference type="Gene3D" id="3.30.2320.30">
    <property type="entry name" value="ATP synthase, E subunit, C-terminal"/>
    <property type="match status" value="1"/>
</dbReference>
<accession>A0A832ZWJ6</accession>
<dbReference type="AlphaFoldDB" id="A0A832ZWJ6"/>
<dbReference type="SUPFAM" id="SSF160527">
    <property type="entry name" value="V-type ATPase subunit E-like"/>
    <property type="match status" value="1"/>
</dbReference>
<gene>
    <name evidence="4" type="ORF">EYH45_06560</name>
</gene>
<dbReference type="Pfam" id="PF01991">
    <property type="entry name" value="vATP-synt_E"/>
    <property type="match status" value="1"/>
</dbReference>
<keyword evidence="3" id="KW-0406">Ion transport</keyword>
<evidence type="ECO:0008006" key="6">
    <source>
        <dbReference type="Google" id="ProtNLM"/>
    </source>
</evidence>
<dbReference type="Gene3D" id="1.20.5.620">
    <property type="entry name" value="F1F0 ATP synthase subunit B, membrane domain"/>
    <property type="match status" value="1"/>
</dbReference>
<organism evidence="4 5">
    <name type="scientific">Caldiarchaeum subterraneum</name>
    <dbReference type="NCBI Taxonomy" id="311458"/>
    <lineage>
        <taxon>Archaea</taxon>
        <taxon>Nitrososphaerota</taxon>
        <taxon>Candidatus Caldarchaeales</taxon>
        <taxon>Candidatus Caldarchaeaceae</taxon>
        <taxon>Candidatus Caldarchaeum</taxon>
    </lineage>
</organism>
<sequence>MYGGVDVKTRDTLASITLDKVINDVIKEALSEYKTVLEKAKQEAYSTLELNAQEAGKRAAEIAEDGRRRRESLKQRIISLAEINARNKSMEVLEDGINSAIQEALKRIENIRDKKELGGVLKNLLNEAIEAIQAKEIIVQTNSRSYEVLRDIVGEVQKERGVKITIDDAPVQTICGVRVRSVDGRIVYDNTAETRVARFRQVIRRELASLFTG</sequence>
<dbReference type="EMBL" id="DQVM01000124">
    <property type="protein sequence ID" value="HIQ30207.1"/>
    <property type="molecule type" value="Genomic_DNA"/>
</dbReference>
<comment type="caution">
    <text evidence="4">The sequence shown here is derived from an EMBL/GenBank/DDBJ whole genome shotgun (WGS) entry which is preliminary data.</text>
</comment>
<evidence type="ECO:0000313" key="5">
    <source>
        <dbReference type="Proteomes" id="UP000608579"/>
    </source>
</evidence>
<dbReference type="GO" id="GO:0046961">
    <property type="term" value="F:proton-transporting ATPase activity, rotational mechanism"/>
    <property type="evidence" value="ECO:0007669"/>
    <property type="project" value="InterPro"/>
</dbReference>
<comment type="similarity">
    <text evidence="1">Belongs to the V-ATPase E subunit family.</text>
</comment>
<evidence type="ECO:0000313" key="4">
    <source>
        <dbReference type="EMBL" id="HIQ30207.1"/>
    </source>
</evidence>